<dbReference type="RefSeq" id="WP_143895320.1">
    <property type="nucleotide sequence ID" value="NZ_VJND01000008.1"/>
</dbReference>
<proteinExistence type="predicted"/>
<protein>
    <submittedName>
        <fullName evidence="3">AAA ATPase domain protein</fullName>
    </submittedName>
</protein>
<dbReference type="PANTHER" id="PTHR34301">
    <property type="entry name" value="DNA-BINDING PROTEIN-RELATED"/>
    <property type="match status" value="1"/>
</dbReference>
<dbReference type="OrthoDB" id="2020141at2"/>
<evidence type="ECO:0000313" key="4">
    <source>
        <dbReference type="Proteomes" id="UP000320225"/>
    </source>
</evidence>
<dbReference type="Pfam" id="PF13191">
    <property type="entry name" value="AAA_16"/>
    <property type="match status" value="1"/>
</dbReference>
<evidence type="ECO:0000256" key="1">
    <source>
        <dbReference type="SAM" id="MobiDB-lite"/>
    </source>
</evidence>
<feature type="region of interest" description="Disordered" evidence="1">
    <location>
        <begin position="1"/>
        <end position="21"/>
    </location>
</feature>
<dbReference type="InterPro" id="IPR041664">
    <property type="entry name" value="AAA_16"/>
</dbReference>
<reference evidence="3 4" key="1">
    <citation type="submission" date="2019-07" db="EMBL/GenBank/DDBJ databases">
        <title>Tepidimonas sediminis YIM 72259 draft genome.</title>
        <authorList>
            <person name="Da Costa M.S."/>
            <person name="Froufe H.J.C."/>
            <person name="Egas C."/>
            <person name="Albuquerque L."/>
        </authorList>
    </citation>
    <scope>NUCLEOTIDE SEQUENCE [LARGE SCALE GENOMIC DNA]</scope>
    <source>
        <strain evidence="3 4">YIM 72259</strain>
    </source>
</reference>
<dbReference type="EMBL" id="VJND01000008">
    <property type="protein sequence ID" value="TSE25302.1"/>
    <property type="molecule type" value="Genomic_DNA"/>
</dbReference>
<sequence>MDPVRNPFAPGAGAQPPELAGRDELRRDVEIALERIRRGRPAKSVMLVGLRGVGKTVLLDRLRDDAEADGIYTLRVEAPEDRSLPALLAPPLRLALLRLSRTERAREAAVRGLRALAGFVGKLKVTFHDIEVGLDFEPEPGLADNGDLELDLLALIEQAGLAARAAGTALGLFIDELQYVPEPQLAALVTALHRASQRQLPVMLVAAGLPQLRAQLGQAKSYAERMFDFATIGPLPPEAARQAIVRPIEGEGERIDDDAVERIVELTEGYAYFLQTWGSHAWDAAQCSPITLADVDKATVTARAELDDGFFRVRFDRCTPKERRYLRAMAELGAGPHRSGDIADCLGEKVTSLAPVRSALIRKGMVWSPAHGDTAFTVPMFDQFMRRIMPGQDWR</sequence>
<gene>
    <name evidence="3" type="ORF">Tsedi_01551</name>
</gene>
<dbReference type="Gene3D" id="3.40.50.300">
    <property type="entry name" value="P-loop containing nucleotide triphosphate hydrolases"/>
    <property type="match status" value="1"/>
</dbReference>
<evidence type="ECO:0000259" key="2">
    <source>
        <dbReference type="Pfam" id="PF13191"/>
    </source>
</evidence>
<evidence type="ECO:0000313" key="3">
    <source>
        <dbReference type="EMBL" id="TSE25302.1"/>
    </source>
</evidence>
<dbReference type="SUPFAM" id="SSF52540">
    <property type="entry name" value="P-loop containing nucleoside triphosphate hydrolases"/>
    <property type="match status" value="1"/>
</dbReference>
<dbReference type="AlphaFoldDB" id="A0A554WP10"/>
<dbReference type="Proteomes" id="UP000320225">
    <property type="component" value="Unassembled WGS sequence"/>
</dbReference>
<name>A0A554WP10_9BURK</name>
<comment type="caution">
    <text evidence="3">The sequence shown here is derived from an EMBL/GenBank/DDBJ whole genome shotgun (WGS) entry which is preliminary data.</text>
</comment>
<organism evidence="3 4">
    <name type="scientific">Tepidimonas sediminis</name>
    <dbReference type="NCBI Taxonomy" id="2588941"/>
    <lineage>
        <taxon>Bacteria</taxon>
        <taxon>Pseudomonadati</taxon>
        <taxon>Pseudomonadota</taxon>
        <taxon>Betaproteobacteria</taxon>
        <taxon>Burkholderiales</taxon>
        <taxon>Tepidimonas</taxon>
    </lineage>
</organism>
<accession>A0A554WP10</accession>
<dbReference type="InterPro" id="IPR027417">
    <property type="entry name" value="P-loop_NTPase"/>
</dbReference>
<keyword evidence="4" id="KW-1185">Reference proteome</keyword>
<feature type="domain" description="Orc1-like AAA ATPase" evidence="2">
    <location>
        <begin position="18"/>
        <end position="205"/>
    </location>
</feature>
<dbReference type="PANTHER" id="PTHR34301:SF8">
    <property type="entry name" value="ATPASE DOMAIN-CONTAINING PROTEIN"/>
    <property type="match status" value="1"/>
</dbReference>